<organism evidence="1">
    <name type="scientific">marine sediment metagenome</name>
    <dbReference type="NCBI Taxonomy" id="412755"/>
    <lineage>
        <taxon>unclassified sequences</taxon>
        <taxon>metagenomes</taxon>
        <taxon>ecological metagenomes</taxon>
    </lineage>
</organism>
<proteinExistence type="predicted"/>
<accession>X1G2F4</accession>
<evidence type="ECO:0000313" key="1">
    <source>
        <dbReference type="EMBL" id="GAH35774.1"/>
    </source>
</evidence>
<dbReference type="EMBL" id="BARU01008026">
    <property type="protein sequence ID" value="GAH35774.1"/>
    <property type="molecule type" value="Genomic_DNA"/>
</dbReference>
<comment type="caution">
    <text evidence="1">The sequence shown here is derived from an EMBL/GenBank/DDBJ whole genome shotgun (WGS) entry which is preliminary data.</text>
</comment>
<sequence length="73" mass="8279">MFVLCQSGSKYVILAFTCRPILHGSTPPQGLLLGLFFNNDISQATTAFNPILAERLKRKWVDRWEGVEVPETR</sequence>
<name>X1G2F4_9ZZZZ</name>
<protein>
    <submittedName>
        <fullName evidence="1">Uncharacterized protein</fullName>
    </submittedName>
</protein>
<reference evidence="1" key="1">
    <citation type="journal article" date="2014" name="Front. Microbiol.">
        <title>High frequency of phylogenetically diverse reductive dehalogenase-homologous genes in deep subseafloor sedimentary metagenomes.</title>
        <authorList>
            <person name="Kawai M."/>
            <person name="Futagami T."/>
            <person name="Toyoda A."/>
            <person name="Takaki Y."/>
            <person name="Nishi S."/>
            <person name="Hori S."/>
            <person name="Arai W."/>
            <person name="Tsubouchi T."/>
            <person name="Morono Y."/>
            <person name="Uchiyama I."/>
            <person name="Ito T."/>
            <person name="Fujiyama A."/>
            <person name="Inagaki F."/>
            <person name="Takami H."/>
        </authorList>
    </citation>
    <scope>NUCLEOTIDE SEQUENCE</scope>
    <source>
        <strain evidence="1">Expedition CK06-06</strain>
    </source>
</reference>
<dbReference type="AlphaFoldDB" id="X1G2F4"/>
<gene>
    <name evidence="1" type="ORF">S03H2_15773</name>
</gene>